<dbReference type="Pfam" id="PF03458">
    <property type="entry name" value="Gly_transporter"/>
    <property type="match status" value="2"/>
</dbReference>
<keyword evidence="10" id="KW-1185">Reference proteome</keyword>
<sequence length="209" mass="23007">MESAIWGVLSIIGTIAFAISGALVAIEEDFDILGIFTLGFLTAFGGGTIRNLLIGLPMKALWSQQLEFYVTLVVILLLILFPNLVFKHWQKAELWTDALGLAAFSIQGALHAENLNQPLSAVIVAAILTGAGGGVVRDVLAGRKPIILRSEIYAGWAILAALLIYYNIVTTDLGYFVLVIGITCLRMYGYWKNWHLPKVSWIEREKQDD</sequence>
<proteinExistence type="inferred from homology"/>
<evidence type="ECO:0000256" key="5">
    <source>
        <dbReference type="ARBA" id="ARBA00022989"/>
    </source>
</evidence>
<keyword evidence="4 7" id="KW-0812">Transmembrane</keyword>
<feature type="domain" description="Glycine transporter" evidence="8">
    <location>
        <begin position="8"/>
        <end position="81"/>
    </location>
</feature>
<dbReference type="EMBL" id="JAFBEI010000034">
    <property type="protein sequence ID" value="MBM7636749.1"/>
    <property type="molecule type" value="Genomic_DNA"/>
</dbReference>
<dbReference type="Proteomes" id="UP000809081">
    <property type="component" value="Unassembled WGS sequence"/>
</dbReference>
<evidence type="ECO:0000256" key="7">
    <source>
        <dbReference type="SAM" id="Phobius"/>
    </source>
</evidence>
<organism evidence="9 10">
    <name type="scientific">Streptococcus saliviloxodontae</name>
    <dbReference type="NCBI Taxonomy" id="1349416"/>
    <lineage>
        <taxon>Bacteria</taxon>
        <taxon>Bacillati</taxon>
        <taxon>Bacillota</taxon>
        <taxon>Bacilli</taxon>
        <taxon>Lactobacillales</taxon>
        <taxon>Streptococcaceae</taxon>
        <taxon>Streptococcus</taxon>
    </lineage>
</organism>
<keyword evidence="3" id="KW-1003">Cell membrane</keyword>
<feature type="transmembrane region" description="Helical" evidence="7">
    <location>
        <begin position="174"/>
        <end position="191"/>
    </location>
</feature>
<evidence type="ECO:0000313" key="9">
    <source>
        <dbReference type="EMBL" id="MBM7636749.1"/>
    </source>
</evidence>
<name>A0ABS2PN17_9STRE</name>
<dbReference type="RefSeq" id="WP_205017614.1">
    <property type="nucleotide sequence ID" value="NZ_JAFBEI010000034.1"/>
</dbReference>
<reference evidence="9 10" key="1">
    <citation type="submission" date="2021-01" db="EMBL/GenBank/DDBJ databases">
        <title>Genomic Encyclopedia of Type Strains, Phase IV (KMG-IV): sequencing the most valuable type-strain genomes for metagenomic binning, comparative biology and taxonomic classification.</title>
        <authorList>
            <person name="Goeker M."/>
        </authorList>
    </citation>
    <scope>NUCLEOTIDE SEQUENCE [LARGE SCALE GENOMIC DNA]</scope>
    <source>
        <strain evidence="9 10">DSM 27513</strain>
    </source>
</reference>
<accession>A0ABS2PN17</accession>
<gene>
    <name evidence="9" type="ORF">JOC31_001573</name>
</gene>
<feature type="transmembrane region" description="Helical" evidence="7">
    <location>
        <begin position="32"/>
        <end position="54"/>
    </location>
</feature>
<evidence type="ECO:0000256" key="4">
    <source>
        <dbReference type="ARBA" id="ARBA00022692"/>
    </source>
</evidence>
<keyword evidence="5 7" id="KW-1133">Transmembrane helix</keyword>
<feature type="domain" description="Glycine transporter" evidence="8">
    <location>
        <begin position="95"/>
        <end position="166"/>
    </location>
</feature>
<feature type="transmembrane region" description="Helical" evidence="7">
    <location>
        <begin position="152"/>
        <end position="168"/>
    </location>
</feature>
<evidence type="ECO:0000313" key="10">
    <source>
        <dbReference type="Proteomes" id="UP000809081"/>
    </source>
</evidence>
<comment type="subcellular location">
    <subcellularLocation>
        <location evidence="1">Cell membrane</location>
        <topology evidence="1">Multi-pass membrane protein</topology>
    </subcellularLocation>
</comment>
<keyword evidence="6 7" id="KW-0472">Membrane</keyword>
<dbReference type="PANTHER" id="PTHR30506:SF3">
    <property type="entry name" value="UPF0126 INNER MEMBRANE PROTEIN YADS-RELATED"/>
    <property type="match status" value="1"/>
</dbReference>
<feature type="transmembrane region" description="Helical" evidence="7">
    <location>
        <begin position="119"/>
        <end position="140"/>
    </location>
</feature>
<evidence type="ECO:0000256" key="3">
    <source>
        <dbReference type="ARBA" id="ARBA00022475"/>
    </source>
</evidence>
<evidence type="ECO:0000259" key="8">
    <source>
        <dbReference type="Pfam" id="PF03458"/>
    </source>
</evidence>
<dbReference type="PANTHER" id="PTHR30506">
    <property type="entry name" value="INNER MEMBRANE PROTEIN"/>
    <property type="match status" value="1"/>
</dbReference>
<dbReference type="InterPro" id="IPR005115">
    <property type="entry name" value="Gly_transporter"/>
</dbReference>
<feature type="transmembrane region" description="Helical" evidence="7">
    <location>
        <begin position="7"/>
        <end position="26"/>
    </location>
</feature>
<feature type="transmembrane region" description="Helical" evidence="7">
    <location>
        <begin position="66"/>
        <end position="86"/>
    </location>
</feature>
<protein>
    <submittedName>
        <fullName evidence="9">Membrane protein YeiH</fullName>
    </submittedName>
</protein>
<evidence type="ECO:0000256" key="2">
    <source>
        <dbReference type="ARBA" id="ARBA00008193"/>
    </source>
</evidence>
<evidence type="ECO:0000256" key="6">
    <source>
        <dbReference type="ARBA" id="ARBA00023136"/>
    </source>
</evidence>
<comment type="similarity">
    <text evidence="2">Belongs to the UPF0126 family.</text>
</comment>
<evidence type="ECO:0000256" key="1">
    <source>
        <dbReference type="ARBA" id="ARBA00004651"/>
    </source>
</evidence>
<comment type="caution">
    <text evidence="9">The sequence shown here is derived from an EMBL/GenBank/DDBJ whole genome shotgun (WGS) entry which is preliminary data.</text>
</comment>